<reference evidence="2 3" key="1">
    <citation type="journal article" date="2017" name="Front. Microbiol.">
        <title>Comparative Genomic Analysis of the Class Epsilonproteobacteria and Proposed Reclassification to Epsilonbacteraeota (phyl. nov.).</title>
        <authorList>
            <person name="Waite D.W."/>
            <person name="Vanwonterghem I."/>
            <person name="Rinke C."/>
            <person name="Parks D.H."/>
            <person name="Zhang Y."/>
            <person name="Takai K."/>
            <person name="Sievert S.M."/>
            <person name="Simon J."/>
            <person name="Campbell B.J."/>
            <person name="Hanson T.E."/>
            <person name="Woyke T."/>
            <person name="Klotz M.G."/>
            <person name="Hugenholtz P."/>
        </authorList>
    </citation>
    <scope>NUCLEOTIDE SEQUENCE [LARGE SCALE GENOMIC DNA]</scope>
    <source>
        <strain evidence="2">UBA12443</strain>
    </source>
</reference>
<proteinExistence type="predicted"/>
<evidence type="ECO:0000256" key="1">
    <source>
        <dbReference type="SAM" id="MobiDB-lite"/>
    </source>
</evidence>
<feature type="region of interest" description="Disordered" evidence="1">
    <location>
        <begin position="1"/>
        <end position="35"/>
    </location>
</feature>
<protein>
    <submittedName>
        <fullName evidence="2">Uncharacterized protein</fullName>
    </submittedName>
</protein>
<evidence type="ECO:0000313" key="2">
    <source>
        <dbReference type="EMBL" id="DAB38241.1"/>
    </source>
</evidence>
<organism evidence="2 3">
    <name type="scientific">Sulfuricurvum kujiense</name>
    <dbReference type="NCBI Taxonomy" id="148813"/>
    <lineage>
        <taxon>Bacteria</taxon>
        <taxon>Pseudomonadati</taxon>
        <taxon>Campylobacterota</taxon>
        <taxon>Epsilonproteobacteria</taxon>
        <taxon>Campylobacterales</taxon>
        <taxon>Sulfurimonadaceae</taxon>
        <taxon>Sulfuricurvum</taxon>
    </lineage>
</organism>
<sequence length="114" mass="13087">MKPPATNRKPAPRRDSRNAPQNFARKPAPKKENIETTQKNEIKAMFLNWFKSSQAQAGHIMRKQDVISAILKKLDSKQDRPFQIAMDELKHDGLIDIKEDGVTLVLTQKGCERY</sequence>
<accession>A0A2D3WA98</accession>
<dbReference type="Proteomes" id="UP000228859">
    <property type="component" value="Unassembled WGS sequence"/>
</dbReference>
<gene>
    <name evidence="2" type="ORF">CFH83_07035</name>
</gene>
<evidence type="ECO:0000313" key="3">
    <source>
        <dbReference type="Proteomes" id="UP000228859"/>
    </source>
</evidence>
<dbReference type="EMBL" id="DLUI01000100">
    <property type="protein sequence ID" value="DAB38241.1"/>
    <property type="molecule type" value="Genomic_DNA"/>
</dbReference>
<dbReference type="AlphaFoldDB" id="A0A2D3WA98"/>
<name>A0A2D3WA98_9BACT</name>
<comment type="caution">
    <text evidence="2">The sequence shown here is derived from an EMBL/GenBank/DDBJ whole genome shotgun (WGS) entry which is preliminary data.</text>
</comment>